<proteinExistence type="predicted"/>
<evidence type="ECO:0000256" key="1">
    <source>
        <dbReference type="SAM" id="Phobius"/>
    </source>
</evidence>
<organism evidence="2 3">
    <name type="scientific">Sphingomonas liriopis</name>
    <dbReference type="NCBI Taxonomy" id="2949094"/>
    <lineage>
        <taxon>Bacteria</taxon>
        <taxon>Pseudomonadati</taxon>
        <taxon>Pseudomonadota</taxon>
        <taxon>Alphaproteobacteria</taxon>
        <taxon>Sphingomonadales</taxon>
        <taxon>Sphingomonadaceae</taxon>
        <taxon>Sphingomonas</taxon>
    </lineage>
</organism>
<dbReference type="AlphaFoldDB" id="A0A9X2HPF4"/>
<dbReference type="EMBL" id="JAMLDY010000008">
    <property type="protein sequence ID" value="MCP3734881.1"/>
    <property type="molecule type" value="Genomic_DNA"/>
</dbReference>
<name>A0A9X2HPF4_9SPHN</name>
<keyword evidence="1" id="KW-0472">Membrane</keyword>
<keyword evidence="1" id="KW-1133">Transmembrane helix</keyword>
<sequence>MARTPIPRTAVETLHIVAGLVVAAAMTWAAAWAYPLGRDVIWWCGAGAMVATVLMGVGPLRRARAHDRQRA</sequence>
<protein>
    <submittedName>
        <fullName evidence="2">Uncharacterized protein</fullName>
    </submittedName>
</protein>
<reference evidence="2" key="1">
    <citation type="submission" date="2022-05" db="EMBL/GenBank/DDBJ databases">
        <title>Sphingomonas sp. strain RP10 Genome sequencing and assembly.</title>
        <authorList>
            <person name="Kim I."/>
        </authorList>
    </citation>
    <scope>NUCLEOTIDE SEQUENCE</scope>
    <source>
        <strain evidence="2">RP10</strain>
    </source>
</reference>
<gene>
    <name evidence="2" type="ORF">M9979_08360</name>
</gene>
<dbReference type="Proteomes" id="UP001139486">
    <property type="component" value="Unassembled WGS sequence"/>
</dbReference>
<keyword evidence="3" id="KW-1185">Reference proteome</keyword>
<comment type="caution">
    <text evidence="2">The sequence shown here is derived from an EMBL/GenBank/DDBJ whole genome shotgun (WGS) entry which is preliminary data.</text>
</comment>
<feature type="transmembrane region" description="Helical" evidence="1">
    <location>
        <begin position="12"/>
        <end position="34"/>
    </location>
</feature>
<accession>A0A9X2HPF4</accession>
<evidence type="ECO:0000313" key="3">
    <source>
        <dbReference type="Proteomes" id="UP001139486"/>
    </source>
</evidence>
<evidence type="ECO:0000313" key="2">
    <source>
        <dbReference type="EMBL" id="MCP3734881.1"/>
    </source>
</evidence>
<feature type="transmembrane region" description="Helical" evidence="1">
    <location>
        <begin position="40"/>
        <end position="60"/>
    </location>
</feature>
<dbReference type="RefSeq" id="WP_254288896.1">
    <property type="nucleotide sequence ID" value="NZ_JAMLDY010000008.1"/>
</dbReference>
<keyword evidence="1" id="KW-0812">Transmembrane</keyword>